<dbReference type="SMART" id="SM00530">
    <property type="entry name" value="HTH_XRE"/>
    <property type="match status" value="1"/>
</dbReference>
<dbReference type="Gene3D" id="2.10.109.10">
    <property type="entry name" value="Umud Fragment, subunit A"/>
    <property type="match status" value="1"/>
</dbReference>
<reference evidence="2 3" key="1">
    <citation type="submission" date="2020-05" db="EMBL/GenBank/DDBJ databases">
        <title>Paenibacillus glebae, sp. nov., Paenibacillus humi sp. nov., Paenibacillus pedi sp. nov., Paenibacillus terrestris sp. nov. and Paenibacillus terricola sp. nov., isolated from a forest top soil sample.</title>
        <authorList>
            <person name="Qi S."/>
            <person name="Carlier A."/>
            <person name="Cnockaert M."/>
            <person name="Vandamme P."/>
        </authorList>
    </citation>
    <scope>NUCLEOTIDE SEQUENCE [LARGE SCALE GENOMIC DNA]</scope>
    <source>
        <strain evidence="2 3">LMG 29502</strain>
    </source>
</reference>
<dbReference type="InterPro" id="IPR050077">
    <property type="entry name" value="LexA_repressor"/>
</dbReference>
<dbReference type="Pfam" id="PF01381">
    <property type="entry name" value="HTH_3"/>
    <property type="match status" value="1"/>
</dbReference>
<dbReference type="InterPro" id="IPR015927">
    <property type="entry name" value="Peptidase_S24_S26A/B/C"/>
</dbReference>
<evidence type="ECO:0000313" key="2">
    <source>
        <dbReference type="EMBL" id="NQX45308.1"/>
    </source>
</evidence>
<dbReference type="PROSITE" id="PS50943">
    <property type="entry name" value="HTH_CROC1"/>
    <property type="match status" value="1"/>
</dbReference>
<name>A0ABX2DL00_9BACL</name>
<accession>A0ABX2DL00</accession>
<dbReference type="CDD" id="cd00093">
    <property type="entry name" value="HTH_XRE"/>
    <property type="match status" value="1"/>
</dbReference>
<organism evidence="2 3">
    <name type="scientific">Paenibacillus tritici</name>
    <dbReference type="NCBI Taxonomy" id="1873425"/>
    <lineage>
        <taxon>Bacteria</taxon>
        <taxon>Bacillati</taxon>
        <taxon>Bacillota</taxon>
        <taxon>Bacilli</taxon>
        <taxon>Bacillales</taxon>
        <taxon>Paenibacillaceae</taxon>
        <taxon>Paenibacillus</taxon>
    </lineage>
</organism>
<evidence type="ECO:0000313" key="3">
    <source>
        <dbReference type="Proteomes" id="UP000711047"/>
    </source>
</evidence>
<sequence>MDENKISKYKLAKDTGIPYTTLSQILSNRTENPQVKSLQLIANFFGIPLGYLTGGETDTLNPSKTFDIDMTKVEMVQIPIYGEIRAGYNSLVHEDVVGYEIVAKDSISDGEYFFLIVKGDSMIEEGISEGMRVLVKKQRYCQHGKIGVVIVNGEEGTLKRVFYEGDNIILQAANKSIPPKVFPIDEVLIQGQVTKVEFDV</sequence>
<dbReference type="PANTHER" id="PTHR33516:SF2">
    <property type="entry name" value="LEXA REPRESSOR-RELATED"/>
    <property type="match status" value="1"/>
</dbReference>
<feature type="domain" description="HTH cro/C1-type" evidence="1">
    <location>
        <begin position="3"/>
        <end position="52"/>
    </location>
</feature>
<dbReference type="InterPro" id="IPR001387">
    <property type="entry name" value="Cro/C1-type_HTH"/>
</dbReference>
<dbReference type="Pfam" id="PF00717">
    <property type="entry name" value="Peptidase_S24"/>
    <property type="match status" value="1"/>
</dbReference>
<dbReference type="CDD" id="cd06529">
    <property type="entry name" value="S24_LexA-like"/>
    <property type="match status" value="1"/>
</dbReference>
<proteinExistence type="predicted"/>
<dbReference type="Gene3D" id="1.10.260.40">
    <property type="entry name" value="lambda repressor-like DNA-binding domains"/>
    <property type="match status" value="1"/>
</dbReference>
<dbReference type="InterPro" id="IPR039418">
    <property type="entry name" value="LexA-like"/>
</dbReference>
<dbReference type="EMBL" id="JABMKX010000004">
    <property type="protein sequence ID" value="NQX45308.1"/>
    <property type="molecule type" value="Genomic_DNA"/>
</dbReference>
<gene>
    <name evidence="2" type="ORF">HQN87_08185</name>
</gene>
<dbReference type="SUPFAM" id="SSF47413">
    <property type="entry name" value="lambda repressor-like DNA-binding domains"/>
    <property type="match status" value="1"/>
</dbReference>
<protein>
    <submittedName>
        <fullName evidence="2">Helix-turn-helix domain-containing protein</fullName>
    </submittedName>
</protein>
<evidence type="ECO:0000259" key="1">
    <source>
        <dbReference type="PROSITE" id="PS50943"/>
    </source>
</evidence>
<dbReference type="PANTHER" id="PTHR33516">
    <property type="entry name" value="LEXA REPRESSOR"/>
    <property type="match status" value="1"/>
</dbReference>
<comment type="caution">
    <text evidence="2">The sequence shown here is derived from an EMBL/GenBank/DDBJ whole genome shotgun (WGS) entry which is preliminary data.</text>
</comment>
<dbReference type="Proteomes" id="UP000711047">
    <property type="component" value="Unassembled WGS sequence"/>
</dbReference>
<dbReference type="SUPFAM" id="SSF51306">
    <property type="entry name" value="LexA/Signal peptidase"/>
    <property type="match status" value="1"/>
</dbReference>
<keyword evidence="3" id="KW-1185">Reference proteome</keyword>
<dbReference type="InterPro" id="IPR036286">
    <property type="entry name" value="LexA/Signal_pep-like_sf"/>
</dbReference>
<dbReference type="InterPro" id="IPR010982">
    <property type="entry name" value="Lambda_DNA-bd_dom_sf"/>
</dbReference>